<reference evidence="4" key="1">
    <citation type="submission" date="2017-02" db="UniProtKB">
        <authorList>
            <consortium name="WormBaseParasite"/>
        </authorList>
    </citation>
    <scope>IDENTIFICATION</scope>
</reference>
<proteinExistence type="predicted"/>
<evidence type="ECO:0000313" key="3">
    <source>
        <dbReference type="Proteomes" id="UP000267096"/>
    </source>
</evidence>
<accession>A0A0M3J9I9</accession>
<evidence type="ECO:0000259" key="1">
    <source>
        <dbReference type="Pfam" id="PF23307"/>
    </source>
</evidence>
<dbReference type="GO" id="GO:0030165">
    <property type="term" value="F:PDZ domain binding"/>
    <property type="evidence" value="ECO:0007669"/>
    <property type="project" value="TreeGrafter"/>
</dbReference>
<dbReference type="InterPro" id="IPR057092">
    <property type="entry name" value="SAM_KIDINS220"/>
</dbReference>
<protein>
    <recommendedName>
        <fullName evidence="1">Kinase D-interacting substrate of 220 kDa-like SAM domain-containing protein</fullName>
    </recommendedName>
</protein>
<gene>
    <name evidence="2" type="ORF">ASIM_LOCUS4075</name>
</gene>
<dbReference type="WBParaSite" id="ASIM_0000425401-mRNA-1">
    <property type="protein sequence ID" value="ASIM_0000425401-mRNA-1"/>
    <property type="gene ID" value="ASIM_0000425401"/>
</dbReference>
<organism evidence="4">
    <name type="scientific">Anisakis simplex</name>
    <name type="common">Herring worm</name>
    <dbReference type="NCBI Taxonomy" id="6269"/>
    <lineage>
        <taxon>Eukaryota</taxon>
        <taxon>Metazoa</taxon>
        <taxon>Ecdysozoa</taxon>
        <taxon>Nematoda</taxon>
        <taxon>Chromadorea</taxon>
        <taxon>Rhabditida</taxon>
        <taxon>Spirurina</taxon>
        <taxon>Ascaridomorpha</taxon>
        <taxon>Ascaridoidea</taxon>
        <taxon>Anisakidae</taxon>
        <taxon>Anisakis</taxon>
        <taxon>Anisakis simplex complex</taxon>
    </lineage>
</organism>
<dbReference type="PANTHER" id="PTHR24116">
    <property type="entry name" value="KINASE D-INTERACTING SUBSTRATE OF 220 KDA"/>
    <property type="match status" value="1"/>
</dbReference>
<dbReference type="OrthoDB" id="6084525at2759"/>
<dbReference type="PANTHER" id="PTHR24116:SF0">
    <property type="entry name" value="KINASE D-INTERACTING SUBSTRATE OF 220 KDA"/>
    <property type="match status" value="1"/>
</dbReference>
<dbReference type="AlphaFoldDB" id="A0A0M3J9I9"/>
<dbReference type="EMBL" id="UYRR01006843">
    <property type="protein sequence ID" value="VDK23033.1"/>
    <property type="molecule type" value="Genomic_DNA"/>
</dbReference>
<evidence type="ECO:0000313" key="2">
    <source>
        <dbReference type="EMBL" id="VDK23033.1"/>
    </source>
</evidence>
<dbReference type="InterPro" id="IPR052771">
    <property type="entry name" value="Neurotrophin_sig_adaptor"/>
</dbReference>
<sequence length="113" mass="12730">MRIEDIVKLVKRLEIASDRVEIIINRIRSANLNGLVLYACDLGEVQQTLKLSLGDWTLLKLLIETLRQWNCSTVSNQQHTYNPALIAPLPTMPLSTSLASIQECKRKLTAQVS</sequence>
<reference evidence="2 3" key="2">
    <citation type="submission" date="2018-11" db="EMBL/GenBank/DDBJ databases">
        <authorList>
            <consortium name="Pathogen Informatics"/>
        </authorList>
    </citation>
    <scope>NUCLEOTIDE SEQUENCE [LARGE SCALE GENOMIC DNA]</scope>
</reference>
<dbReference type="GO" id="GO:0019887">
    <property type="term" value="F:protein kinase regulator activity"/>
    <property type="evidence" value="ECO:0007669"/>
    <property type="project" value="TreeGrafter"/>
</dbReference>
<feature type="domain" description="Kinase D-interacting substrate of 220 kDa-like SAM" evidence="1">
    <location>
        <begin position="1"/>
        <end position="79"/>
    </location>
</feature>
<evidence type="ECO:0000313" key="4">
    <source>
        <dbReference type="WBParaSite" id="ASIM_0000425401-mRNA-1"/>
    </source>
</evidence>
<keyword evidence="3" id="KW-1185">Reference proteome</keyword>
<name>A0A0M3J9I9_ANISI</name>
<dbReference type="Proteomes" id="UP000267096">
    <property type="component" value="Unassembled WGS sequence"/>
</dbReference>
<dbReference type="Pfam" id="PF23307">
    <property type="entry name" value="SAM_KIDINS220"/>
    <property type="match status" value="1"/>
</dbReference>